<protein>
    <recommendedName>
        <fullName evidence="2">DUF7704 domain-containing protein</fullName>
    </recommendedName>
</protein>
<dbReference type="InterPro" id="IPR056121">
    <property type="entry name" value="DUF7704"/>
</dbReference>
<evidence type="ECO:0000313" key="4">
    <source>
        <dbReference type="Proteomes" id="UP000567179"/>
    </source>
</evidence>
<feature type="transmembrane region" description="Helical" evidence="1">
    <location>
        <begin position="17"/>
        <end position="36"/>
    </location>
</feature>
<name>A0A8H5B6X8_9AGAR</name>
<dbReference type="Pfam" id="PF24803">
    <property type="entry name" value="DUF7704"/>
    <property type="match status" value="1"/>
</dbReference>
<dbReference type="OrthoDB" id="5313995at2759"/>
<keyword evidence="1" id="KW-0472">Membrane</keyword>
<organism evidence="3 4">
    <name type="scientific">Psilocybe cf. subviscida</name>
    <dbReference type="NCBI Taxonomy" id="2480587"/>
    <lineage>
        <taxon>Eukaryota</taxon>
        <taxon>Fungi</taxon>
        <taxon>Dikarya</taxon>
        <taxon>Basidiomycota</taxon>
        <taxon>Agaricomycotina</taxon>
        <taxon>Agaricomycetes</taxon>
        <taxon>Agaricomycetidae</taxon>
        <taxon>Agaricales</taxon>
        <taxon>Agaricineae</taxon>
        <taxon>Strophariaceae</taxon>
        <taxon>Psilocybe</taxon>
    </lineage>
</organism>
<feature type="domain" description="DUF7704" evidence="2">
    <location>
        <begin position="8"/>
        <end position="150"/>
    </location>
</feature>
<keyword evidence="1" id="KW-0812">Transmembrane</keyword>
<dbReference type="AlphaFoldDB" id="A0A8H5B6X8"/>
<comment type="caution">
    <text evidence="3">The sequence shown here is derived from an EMBL/GenBank/DDBJ whole genome shotgun (WGS) entry which is preliminary data.</text>
</comment>
<dbReference type="Proteomes" id="UP000567179">
    <property type="component" value="Unassembled WGS sequence"/>
</dbReference>
<gene>
    <name evidence="3" type="ORF">D9619_006888</name>
</gene>
<dbReference type="PANTHER" id="PTHR37019">
    <property type="entry name" value="CHROMOSOME 1, WHOLE GENOME SHOTGUN SEQUENCE"/>
    <property type="match status" value="1"/>
</dbReference>
<proteinExistence type="predicted"/>
<sequence>MTTTTTSACIPFWPYRLFFLYIEPISALLGAYYAFFLPADYIQDLTFPPSHAGAHATLGTQTSMVLLQLANLYLLFAWNEHFVLKSTDSLSTWRWLLAGLLIADFGHLYSMAPVGSGVFWRVWEWNAMVWGSVGFVYAGATMRMCFLAGIGLRGDQEKDGLEKKAL</sequence>
<feature type="transmembrane region" description="Helical" evidence="1">
    <location>
        <begin position="129"/>
        <end position="152"/>
    </location>
</feature>
<feature type="transmembrane region" description="Helical" evidence="1">
    <location>
        <begin position="56"/>
        <end position="78"/>
    </location>
</feature>
<dbReference type="EMBL" id="JAACJJ010000042">
    <property type="protein sequence ID" value="KAF5316822.1"/>
    <property type="molecule type" value="Genomic_DNA"/>
</dbReference>
<reference evidence="3 4" key="1">
    <citation type="journal article" date="2020" name="ISME J.">
        <title>Uncovering the hidden diversity of litter-decomposition mechanisms in mushroom-forming fungi.</title>
        <authorList>
            <person name="Floudas D."/>
            <person name="Bentzer J."/>
            <person name="Ahren D."/>
            <person name="Johansson T."/>
            <person name="Persson P."/>
            <person name="Tunlid A."/>
        </authorList>
    </citation>
    <scope>NUCLEOTIDE SEQUENCE [LARGE SCALE GENOMIC DNA]</scope>
    <source>
        <strain evidence="3 4">CBS 101986</strain>
    </source>
</reference>
<dbReference type="PANTHER" id="PTHR37019:SF1">
    <property type="entry name" value="EXPERA DOMAIN-CONTAINING PROTEIN"/>
    <property type="match status" value="1"/>
</dbReference>
<keyword evidence="1" id="KW-1133">Transmembrane helix</keyword>
<evidence type="ECO:0000259" key="2">
    <source>
        <dbReference type="Pfam" id="PF24803"/>
    </source>
</evidence>
<keyword evidence="4" id="KW-1185">Reference proteome</keyword>
<evidence type="ECO:0000313" key="3">
    <source>
        <dbReference type="EMBL" id="KAF5316822.1"/>
    </source>
</evidence>
<accession>A0A8H5B6X8</accession>
<evidence type="ECO:0000256" key="1">
    <source>
        <dbReference type="SAM" id="Phobius"/>
    </source>
</evidence>
<feature type="transmembrane region" description="Helical" evidence="1">
    <location>
        <begin position="90"/>
        <end position="109"/>
    </location>
</feature>